<sequence length="45" mass="5201">MAMRTFRLKVKSQIVLGLKCNIKYFLKTSLSLGYNLSMYKDVANL</sequence>
<dbReference type="EMBL" id="MNCJ02000318">
    <property type="protein sequence ID" value="KAF5815610.1"/>
    <property type="molecule type" value="Genomic_DNA"/>
</dbReference>
<gene>
    <name evidence="1" type="ORF">HanXRQr2_Chr03g0124951</name>
</gene>
<evidence type="ECO:0000313" key="1">
    <source>
        <dbReference type="EMBL" id="KAF5815610.1"/>
    </source>
</evidence>
<name>A0A9K3JI38_HELAN</name>
<dbReference type="AlphaFoldDB" id="A0A9K3JI38"/>
<comment type="caution">
    <text evidence="1">The sequence shown here is derived from an EMBL/GenBank/DDBJ whole genome shotgun (WGS) entry which is preliminary data.</text>
</comment>
<evidence type="ECO:0000313" key="2">
    <source>
        <dbReference type="Proteomes" id="UP000215914"/>
    </source>
</evidence>
<dbReference type="Gramene" id="mRNA:HanXRQr2_Chr03g0124951">
    <property type="protein sequence ID" value="mRNA:HanXRQr2_Chr03g0124951"/>
    <property type="gene ID" value="HanXRQr2_Chr03g0124951"/>
</dbReference>
<accession>A0A9K3JI38</accession>
<proteinExistence type="predicted"/>
<keyword evidence="2" id="KW-1185">Reference proteome</keyword>
<protein>
    <submittedName>
        <fullName evidence="1">Uncharacterized protein</fullName>
    </submittedName>
</protein>
<organism evidence="1 2">
    <name type="scientific">Helianthus annuus</name>
    <name type="common">Common sunflower</name>
    <dbReference type="NCBI Taxonomy" id="4232"/>
    <lineage>
        <taxon>Eukaryota</taxon>
        <taxon>Viridiplantae</taxon>
        <taxon>Streptophyta</taxon>
        <taxon>Embryophyta</taxon>
        <taxon>Tracheophyta</taxon>
        <taxon>Spermatophyta</taxon>
        <taxon>Magnoliopsida</taxon>
        <taxon>eudicotyledons</taxon>
        <taxon>Gunneridae</taxon>
        <taxon>Pentapetalae</taxon>
        <taxon>asterids</taxon>
        <taxon>campanulids</taxon>
        <taxon>Asterales</taxon>
        <taxon>Asteraceae</taxon>
        <taxon>Asteroideae</taxon>
        <taxon>Heliantheae alliance</taxon>
        <taxon>Heliantheae</taxon>
        <taxon>Helianthus</taxon>
    </lineage>
</organism>
<reference evidence="1" key="1">
    <citation type="journal article" date="2017" name="Nature">
        <title>The sunflower genome provides insights into oil metabolism, flowering and Asterid evolution.</title>
        <authorList>
            <person name="Badouin H."/>
            <person name="Gouzy J."/>
            <person name="Grassa C.J."/>
            <person name="Murat F."/>
            <person name="Staton S.E."/>
            <person name="Cottret L."/>
            <person name="Lelandais-Briere C."/>
            <person name="Owens G.L."/>
            <person name="Carrere S."/>
            <person name="Mayjonade B."/>
            <person name="Legrand L."/>
            <person name="Gill N."/>
            <person name="Kane N.C."/>
            <person name="Bowers J.E."/>
            <person name="Hubner S."/>
            <person name="Bellec A."/>
            <person name="Berard A."/>
            <person name="Berges H."/>
            <person name="Blanchet N."/>
            <person name="Boniface M.C."/>
            <person name="Brunel D."/>
            <person name="Catrice O."/>
            <person name="Chaidir N."/>
            <person name="Claudel C."/>
            <person name="Donnadieu C."/>
            <person name="Faraut T."/>
            <person name="Fievet G."/>
            <person name="Helmstetter N."/>
            <person name="King M."/>
            <person name="Knapp S.J."/>
            <person name="Lai Z."/>
            <person name="Le Paslier M.C."/>
            <person name="Lippi Y."/>
            <person name="Lorenzon L."/>
            <person name="Mandel J.R."/>
            <person name="Marage G."/>
            <person name="Marchand G."/>
            <person name="Marquand E."/>
            <person name="Bret-Mestries E."/>
            <person name="Morien E."/>
            <person name="Nambeesan S."/>
            <person name="Nguyen T."/>
            <person name="Pegot-Espagnet P."/>
            <person name="Pouilly N."/>
            <person name="Raftis F."/>
            <person name="Sallet E."/>
            <person name="Schiex T."/>
            <person name="Thomas J."/>
            <person name="Vandecasteele C."/>
            <person name="Vares D."/>
            <person name="Vear F."/>
            <person name="Vautrin S."/>
            <person name="Crespi M."/>
            <person name="Mangin B."/>
            <person name="Burke J.M."/>
            <person name="Salse J."/>
            <person name="Munos S."/>
            <person name="Vincourt P."/>
            <person name="Rieseberg L.H."/>
            <person name="Langlade N.B."/>
        </authorList>
    </citation>
    <scope>NUCLEOTIDE SEQUENCE</scope>
    <source>
        <tissue evidence="1">Leaves</tissue>
    </source>
</reference>
<reference evidence="1" key="2">
    <citation type="submission" date="2020-06" db="EMBL/GenBank/DDBJ databases">
        <title>Helianthus annuus Genome sequencing and assembly Release 2.</title>
        <authorList>
            <person name="Gouzy J."/>
            <person name="Langlade N."/>
            <person name="Munos S."/>
        </authorList>
    </citation>
    <scope>NUCLEOTIDE SEQUENCE</scope>
    <source>
        <tissue evidence="1">Leaves</tissue>
    </source>
</reference>
<dbReference type="Proteomes" id="UP000215914">
    <property type="component" value="Unassembled WGS sequence"/>
</dbReference>